<evidence type="ECO:0000259" key="1">
    <source>
        <dbReference type="Pfam" id="PF12274"/>
    </source>
</evidence>
<dbReference type="PANTHER" id="PTHR33326:SF58">
    <property type="match status" value="1"/>
</dbReference>
<evidence type="ECO:0000313" key="3">
    <source>
        <dbReference type="Proteomes" id="UP000019116"/>
    </source>
</evidence>
<reference evidence="2" key="2">
    <citation type="submission" date="2018-10" db="UniProtKB">
        <authorList>
            <consortium name="EnsemblPlants"/>
        </authorList>
    </citation>
    <scope>IDENTIFICATION</scope>
</reference>
<proteinExistence type="predicted"/>
<sequence length="240" mass="27497">MMRTYGLSDAEICIKHGLYWLDGTRKSSPEGNPDHRNVSVLVQALLDKYNEDHHLLGDLAYELDDVVIFREFYEGKNFTMFYHINLTTKTKGQDGLHSGVNNLFFAEVREIEGENDEYVLNCLCMVNPTDNGQCYGCMSYGNVDLKHPVDVDKYKGGHSSPHIPCCGFDLGCDVITGLDAYTESEEARLVDDEAMLRYIWQNWMVKSACWFGEERGFWFDQGRVWSGSVKYIVPARRMLV</sequence>
<feature type="domain" description="DUF3615" evidence="1">
    <location>
        <begin position="42"/>
        <end position="148"/>
    </location>
</feature>
<accession>A0A3B6ISR2</accession>
<dbReference type="PANTHER" id="PTHR33326">
    <property type="entry name" value="OS05G0543800 PROTEIN"/>
    <property type="match status" value="1"/>
</dbReference>
<dbReference type="Gramene" id="TraesJAG4B03G02360280.1">
    <property type="protein sequence ID" value="TraesJAG4B03G02360280.1"/>
    <property type="gene ID" value="TraesJAG4B03G02360280"/>
</dbReference>
<keyword evidence="3" id="KW-1185">Reference proteome</keyword>
<dbReference type="Proteomes" id="UP000019116">
    <property type="component" value="Chromosome 4B"/>
</dbReference>
<dbReference type="Gramene" id="TraesCS4B02G266400.1">
    <property type="protein sequence ID" value="TraesCS4B02G266400.1"/>
    <property type="gene ID" value="TraesCS4B02G266400"/>
</dbReference>
<name>A0A3B6ISR2_WHEAT</name>
<dbReference type="Pfam" id="PF12274">
    <property type="entry name" value="DUF3615"/>
    <property type="match status" value="1"/>
</dbReference>
<evidence type="ECO:0000313" key="2">
    <source>
        <dbReference type="EnsemblPlants" id="TraesCS4B02G266400.1"/>
    </source>
</evidence>
<organism evidence="2">
    <name type="scientific">Triticum aestivum</name>
    <name type="common">Wheat</name>
    <dbReference type="NCBI Taxonomy" id="4565"/>
    <lineage>
        <taxon>Eukaryota</taxon>
        <taxon>Viridiplantae</taxon>
        <taxon>Streptophyta</taxon>
        <taxon>Embryophyta</taxon>
        <taxon>Tracheophyta</taxon>
        <taxon>Spermatophyta</taxon>
        <taxon>Magnoliopsida</taxon>
        <taxon>Liliopsida</taxon>
        <taxon>Poales</taxon>
        <taxon>Poaceae</taxon>
        <taxon>BOP clade</taxon>
        <taxon>Pooideae</taxon>
        <taxon>Triticodae</taxon>
        <taxon>Triticeae</taxon>
        <taxon>Triticinae</taxon>
        <taxon>Triticum</taxon>
    </lineage>
</organism>
<dbReference type="Gramene" id="TraesNOR4B03G02379620.1">
    <property type="protein sequence ID" value="TraesNOR4B03G02379620.1"/>
    <property type="gene ID" value="TraesNOR4B03G02379620"/>
</dbReference>
<dbReference type="OrthoDB" id="687911at2759"/>
<dbReference type="Gramene" id="TraesLAC4B03G02315840.1">
    <property type="protein sequence ID" value="TraesLAC4B03G02315840.1"/>
    <property type="gene ID" value="TraesLAC4B03G02315840"/>
</dbReference>
<dbReference type="EnsemblPlants" id="TraesCS4B02G266400.1">
    <property type="protein sequence ID" value="TraesCS4B02G266400.1"/>
    <property type="gene ID" value="TraesCS4B02G266400"/>
</dbReference>
<dbReference type="OMA" id="INMCPAD"/>
<dbReference type="Gramene" id="TraesJUL4B03G02381040.1">
    <property type="protein sequence ID" value="TraesJUL4B03G02381040.1"/>
    <property type="gene ID" value="TraesJUL4B03G02381040"/>
</dbReference>
<dbReference type="Gramene" id="TraesCS4B03G0708400.1">
    <property type="protein sequence ID" value="TraesCS4B03G0708400.1.CDS"/>
    <property type="gene ID" value="TraesCS4B03G0708400"/>
</dbReference>
<protein>
    <recommendedName>
        <fullName evidence="1">DUF3615 domain-containing protein</fullName>
    </recommendedName>
</protein>
<dbReference type="AlphaFoldDB" id="A0A3B6ISR2"/>
<dbReference type="InterPro" id="IPR022059">
    <property type="entry name" value="DUF3615"/>
</dbReference>
<dbReference type="Gramene" id="TraesMAC4B03G02361820.1">
    <property type="protein sequence ID" value="TraesMAC4B03G02361820.1"/>
    <property type="gene ID" value="TraesMAC4B03G02361820"/>
</dbReference>
<dbReference type="Gramene" id="TraesARI4B03G02399580.1">
    <property type="protein sequence ID" value="TraesARI4B03G02399580.1"/>
    <property type="gene ID" value="TraesARI4B03G02399580"/>
</dbReference>
<reference evidence="2" key="1">
    <citation type="submission" date="2018-08" db="EMBL/GenBank/DDBJ databases">
        <authorList>
            <person name="Rossello M."/>
        </authorList>
    </citation>
    <scope>NUCLEOTIDE SEQUENCE [LARGE SCALE GENOMIC DNA]</scope>
    <source>
        <strain evidence="2">cv. Chinese Spring</strain>
    </source>
</reference>